<dbReference type="AlphaFoldDB" id="A0A814WV33"/>
<dbReference type="Gene3D" id="2.130.10.130">
    <property type="entry name" value="Integrin alpha, N-terminal"/>
    <property type="match status" value="2"/>
</dbReference>
<accession>A0A814WV33</accession>
<dbReference type="SUPFAM" id="SSF69318">
    <property type="entry name" value="Integrin alpha N-terminal domain"/>
    <property type="match status" value="1"/>
</dbReference>
<reference evidence="2" key="1">
    <citation type="submission" date="2021-02" db="EMBL/GenBank/DDBJ databases">
        <authorList>
            <person name="Nowell W R."/>
        </authorList>
    </citation>
    <scope>NUCLEOTIDE SEQUENCE</scope>
</reference>
<evidence type="ECO:0000313" key="3">
    <source>
        <dbReference type="Proteomes" id="UP000663852"/>
    </source>
</evidence>
<dbReference type="OrthoDB" id="200924at2759"/>
<evidence type="ECO:0000313" key="2">
    <source>
        <dbReference type="EMBL" id="CAF1209169.1"/>
    </source>
</evidence>
<organism evidence="2 3">
    <name type="scientific">Adineta ricciae</name>
    <name type="common">Rotifer</name>
    <dbReference type="NCBI Taxonomy" id="249248"/>
    <lineage>
        <taxon>Eukaryota</taxon>
        <taxon>Metazoa</taxon>
        <taxon>Spiralia</taxon>
        <taxon>Gnathifera</taxon>
        <taxon>Rotifera</taxon>
        <taxon>Eurotatoria</taxon>
        <taxon>Bdelloidea</taxon>
        <taxon>Adinetida</taxon>
        <taxon>Adinetidae</taxon>
        <taxon>Adineta</taxon>
    </lineage>
</organism>
<evidence type="ECO:0000256" key="1">
    <source>
        <dbReference type="ARBA" id="ARBA00022729"/>
    </source>
</evidence>
<protein>
    <submittedName>
        <fullName evidence="2">Uncharacterized protein</fullName>
    </submittedName>
</protein>
<comment type="caution">
    <text evidence="2">The sequence shown here is derived from an EMBL/GenBank/DDBJ whole genome shotgun (WGS) entry which is preliminary data.</text>
</comment>
<dbReference type="InterPro" id="IPR013517">
    <property type="entry name" value="FG-GAP"/>
</dbReference>
<sequence>MDRSNLVNKDKYVLSDSFESSTKYEQPVRNDNDALLKQTLYFYSNLPIEKYLTMNYVTYFDREIYFLLGTENKTFEISNINPIFVSHYPTDISIVDLNNDTNLDLIVIAKYTNEVYLYFGDENRTYSTLSTLFIEYTSDPQQLAIADYNNDSYLDIAVFNRRSLHIHVFFQNTNGSFQSPKWLYTSFDTSQVQMIAADFDHDHQSDIVFLHSWKNTVSMRYRYQNETFHSNQQITMPSFTSLSTVSLSHLNDDKYLDIVVGSVSSNVIYGLLGDENGQFQTQIIYSSTVNNSFDNINDFDRDNCQKVLNIELVNDVLHVLINPCQCRTH</sequence>
<dbReference type="EMBL" id="CAJNOJ010000153">
    <property type="protein sequence ID" value="CAF1209169.1"/>
    <property type="molecule type" value="Genomic_DNA"/>
</dbReference>
<dbReference type="InterPro" id="IPR028994">
    <property type="entry name" value="Integrin_alpha_N"/>
</dbReference>
<dbReference type="Pfam" id="PF13517">
    <property type="entry name" value="FG-GAP_3"/>
    <property type="match status" value="1"/>
</dbReference>
<keyword evidence="1" id="KW-0732">Signal</keyword>
<gene>
    <name evidence="2" type="ORF">EDS130_LOCUS25793</name>
</gene>
<dbReference type="PANTHER" id="PTHR46580:SF4">
    <property type="entry name" value="ATP_GTP-BINDING PROTEIN"/>
    <property type="match status" value="1"/>
</dbReference>
<name>A0A814WV33_ADIRI</name>
<proteinExistence type="predicted"/>
<dbReference type="Proteomes" id="UP000663852">
    <property type="component" value="Unassembled WGS sequence"/>
</dbReference>
<dbReference type="PANTHER" id="PTHR46580">
    <property type="entry name" value="SENSOR KINASE-RELATED"/>
    <property type="match status" value="1"/>
</dbReference>